<evidence type="ECO:0000256" key="3">
    <source>
        <dbReference type="ARBA" id="ARBA00023163"/>
    </source>
</evidence>
<comment type="caution">
    <text evidence="5">The sequence shown here is derived from an EMBL/GenBank/DDBJ whole genome shotgun (WGS) entry which is preliminary data.</text>
</comment>
<evidence type="ECO:0000259" key="4">
    <source>
        <dbReference type="PROSITE" id="PS50932"/>
    </source>
</evidence>
<dbReference type="Proteomes" id="UP000306544">
    <property type="component" value="Unassembled WGS sequence"/>
</dbReference>
<dbReference type="GO" id="GO:0003700">
    <property type="term" value="F:DNA-binding transcription factor activity"/>
    <property type="evidence" value="ECO:0007669"/>
    <property type="project" value="TreeGrafter"/>
</dbReference>
<dbReference type="SUPFAM" id="SSF47413">
    <property type="entry name" value="lambda repressor-like DNA-binding domains"/>
    <property type="match status" value="1"/>
</dbReference>
<dbReference type="PROSITE" id="PS50932">
    <property type="entry name" value="HTH_LACI_2"/>
    <property type="match status" value="1"/>
</dbReference>
<feature type="domain" description="HTH lacI-type" evidence="4">
    <location>
        <begin position="9"/>
        <end position="68"/>
    </location>
</feature>
<dbReference type="PANTHER" id="PTHR30146:SF109">
    <property type="entry name" value="HTH-TYPE TRANSCRIPTIONAL REGULATOR GALS"/>
    <property type="match status" value="1"/>
</dbReference>
<dbReference type="CDD" id="cd01392">
    <property type="entry name" value="HTH_LacI"/>
    <property type="match status" value="1"/>
</dbReference>
<protein>
    <submittedName>
        <fullName evidence="5">Substrate-binding domain-containing protein</fullName>
    </submittedName>
</protein>
<dbReference type="SUPFAM" id="SSF53822">
    <property type="entry name" value="Periplasmic binding protein-like I"/>
    <property type="match status" value="1"/>
</dbReference>
<dbReference type="PANTHER" id="PTHR30146">
    <property type="entry name" value="LACI-RELATED TRANSCRIPTIONAL REPRESSOR"/>
    <property type="match status" value="1"/>
</dbReference>
<organism evidence="5 6">
    <name type="scientific">Nesterenkonia sphaerica</name>
    <dbReference type="NCBI Taxonomy" id="1804988"/>
    <lineage>
        <taxon>Bacteria</taxon>
        <taxon>Bacillati</taxon>
        <taxon>Actinomycetota</taxon>
        <taxon>Actinomycetes</taxon>
        <taxon>Micrococcales</taxon>
        <taxon>Micrococcaceae</taxon>
        <taxon>Nesterenkonia</taxon>
    </lineage>
</organism>
<name>A0A5R9A6L2_9MICC</name>
<evidence type="ECO:0000313" key="5">
    <source>
        <dbReference type="EMBL" id="TLP74359.1"/>
    </source>
</evidence>
<dbReference type="Pfam" id="PF00356">
    <property type="entry name" value="LacI"/>
    <property type="match status" value="1"/>
</dbReference>
<dbReference type="InterPro" id="IPR028082">
    <property type="entry name" value="Peripla_BP_I"/>
</dbReference>
<dbReference type="AlphaFoldDB" id="A0A5R9A6L2"/>
<dbReference type="GO" id="GO:0000976">
    <property type="term" value="F:transcription cis-regulatory region binding"/>
    <property type="evidence" value="ECO:0007669"/>
    <property type="project" value="TreeGrafter"/>
</dbReference>
<dbReference type="SMART" id="SM00354">
    <property type="entry name" value="HTH_LACI"/>
    <property type="match status" value="1"/>
</dbReference>
<dbReference type="RefSeq" id="WP_138170604.1">
    <property type="nucleotide sequence ID" value="NZ_VAWA01000011.1"/>
</dbReference>
<dbReference type="Gene3D" id="1.10.260.40">
    <property type="entry name" value="lambda repressor-like DNA-binding domains"/>
    <property type="match status" value="1"/>
</dbReference>
<dbReference type="InterPro" id="IPR010982">
    <property type="entry name" value="Lambda_DNA-bd_dom_sf"/>
</dbReference>
<keyword evidence="6" id="KW-1185">Reference proteome</keyword>
<evidence type="ECO:0000256" key="1">
    <source>
        <dbReference type="ARBA" id="ARBA00023015"/>
    </source>
</evidence>
<keyword evidence="3" id="KW-0804">Transcription</keyword>
<keyword evidence="1" id="KW-0805">Transcription regulation</keyword>
<reference evidence="5 6" key="1">
    <citation type="submission" date="2019-05" db="EMBL/GenBank/DDBJ databases">
        <title>Nesterenkonia sp. GY239, isolated from the Southern Atlantic Ocean.</title>
        <authorList>
            <person name="Zhang G."/>
        </authorList>
    </citation>
    <scope>NUCLEOTIDE SEQUENCE [LARGE SCALE GENOMIC DNA]</scope>
    <source>
        <strain evidence="5 6">GY239</strain>
    </source>
</reference>
<dbReference type="Gene3D" id="3.40.50.2300">
    <property type="match status" value="2"/>
</dbReference>
<dbReference type="EMBL" id="VAWA01000011">
    <property type="protein sequence ID" value="TLP74359.1"/>
    <property type="molecule type" value="Genomic_DNA"/>
</dbReference>
<gene>
    <name evidence="5" type="ORF">FEF27_09405</name>
</gene>
<dbReference type="InterPro" id="IPR000843">
    <property type="entry name" value="HTH_LacI"/>
</dbReference>
<evidence type="ECO:0000256" key="2">
    <source>
        <dbReference type="ARBA" id="ARBA00023125"/>
    </source>
</evidence>
<evidence type="ECO:0000313" key="6">
    <source>
        <dbReference type="Proteomes" id="UP000306544"/>
    </source>
</evidence>
<dbReference type="InterPro" id="IPR046335">
    <property type="entry name" value="LacI/GalR-like_sensor"/>
</dbReference>
<proteinExistence type="predicted"/>
<dbReference type="Pfam" id="PF13377">
    <property type="entry name" value="Peripla_BP_3"/>
    <property type="match status" value="1"/>
</dbReference>
<dbReference type="OrthoDB" id="37081at2"/>
<sequence>MAQQRARAVTQRGLAQLAGVSVATVSRVLSSPPDQRQRWAAPETVQTILALAENHGYTRNPHATSLRTSRSNLVGVMVPRLQDFVLATIYEGIEEAAMENGINTYVMNSLDDTKLQRTRTRAMLDRRVDGLIFGDAHLDDPFLDELREQGVPLVLTSRRRDGHVAVTNDDYLGGRLVAEHLLELGRTEVVVLAGLEFASTAYDRTRGLIDRLAEVGIDVPKSHLIYRGFDTGAGRQAMGEILEAKIRPNAVFATNDFAAIGALGVLQDHGFSVPSDVALIGYNDTPLAESVGIPMTTVRSKMHLMGRESLLTLLALMAGEEVESQKLEPELIVRASSAAPNFRSRR</sequence>
<keyword evidence="2" id="KW-0238">DNA-binding</keyword>
<accession>A0A5R9A6L2</accession>